<name>A0ABQ8L6N4_LABRO</name>
<gene>
    <name evidence="1" type="ORF">H4Q32_028279</name>
</gene>
<evidence type="ECO:0000313" key="2">
    <source>
        <dbReference type="Proteomes" id="UP000830375"/>
    </source>
</evidence>
<accession>A0ABQ8L6N4</accession>
<comment type="caution">
    <text evidence="1">The sequence shown here is derived from an EMBL/GenBank/DDBJ whole genome shotgun (WGS) entry which is preliminary data.</text>
</comment>
<sequence>MRSDAVAYKLNIVSASLFVKKVSVSPAVRLGHAQALLSTTAKYPIDKQYPSKPLQSDYGGGSAVREFYQLALASGKHLKNQALSIDREDFLQGYTLYAFNLTPDEVCGQHLSLIKAGNIRLEERFRQPLPAQLI</sequence>
<protein>
    <submittedName>
        <fullName evidence="1">Uncharacterized protein</fullName>
    </submittedName>
</protein>
<dbReference type="EMBL" id="JACTAM010002285">
    <property type="protein sequence ID" value="KAI2645298.1"/>
    <property type="molecule type" value="Genomic_DNA"/>
</dbReference>
<reference evidence="1 2" key="1">
    <citation type="submission" date="2022-01" db="EMBL/GenBank/DDBJ databases">
        <title>A high-quality chromosome-level genome assembly of rohu carp, Labeo rohita.</title>
        <authorList>
            <person name="Arick M.A. II"/>
            <person name="Hsu C.-Y."/>
            <person name="Magbanua Z."/>
            <person name="Pechanova O."/>
            <person name="Grover C."/>
            <person name="Miller E."/>
            <person name="Thrash A."/>
            <person name="Ezzel L."/>
            <person name="Alam S."/>
            <person name="Benzie J."/>
            <person name="Hamilton M."/>
            <person name="Karsi A."/>
            <person name="Lawrence M.L."/>
            <person name="Peterson D.G."/>
        </authorList>
    </citation>
    <scope>NUCLEOTIDE SEQUENCE [LARGE SCALE GENOMIC DNA]</scope>
    <source>
        <strain evidence="2">BAU-BD-2019</strain>
        <tissue evidence="1">Blood</tissue>
    </source>
</reference>
<keyword evidence="2" id="KW-1185">Reference proteome</keyword>
<evidence type="ECO:0000313" key="1">
    <source>
        <dbReference type="EMBL" id="KAI2645298.1"/>
    </source>
</evidence>
<dbReference type="Proteomes" id="UP000830375">
    <property type="component" value="Unassembled WGS sequence"/>
</dbReference>
<proteinExistence type="predicted"/>
<organism evidence="1 2">
    <name type="scientific">Labeo rohita</name>
    <name type="common">Indian major carp</name>
    <name type="synonym">Cyprinus rohita</name>
    <dbReference type="NCBI Taxonomy" id="84645"/>
    <lineage>
        <taxon>Eukaryota</taxon>
        <taxon>Metazoa</taxon>
        <taxon>Chordata</taxon>
        <taxon>Craniata</taxon>
        <taxon>Vertebrata</taxon>
        <taxon>Euteleostomi</taxon>
        <taxon>Actinopterygii</taxon>
        <taxon>Neopterygii</taxon>
        <taxon>Teleostei</taxon>
        <taxon>Ostariophysi</taxon>
        <taxon>Cypriniformes</taxon>
        <taxon>Cyprinidae</taxon>
        <taxon>Labeoninae</taxon>
        <taxon>Labeonini</taxon>
        <taxon>Labeo</taxon>
    </lineage>
</organism>